<feature type="compositionally biased region" description="Polar residues" evidence="2">
    <location>
        <begin position="300"/>
        <end position="313"/>
    </location>
</feature>
<proteinExistence type="predicted"/>
<name>A0A7S3H189_9STRA</name>
<feature type="compositionally biased region" description="Basic and acidic residues" evidence="2">
    <location>
        <begin position="219"/>
        <end position="239"/>
    </location>
</feature>
<dbReference type="InterPro" id="IPR035927">
    <property type="entry name" value="DUSP-like_sf"/>
</dbReference>
<dbReference type="PROSITE" id="PS51283">
    <property type="entry name" value="DUSP"/>
    <property type="match status" value="1"/>
</dbReference>
<protein>
    <recommendedName>
        <fullName evidence="3">DUSP domain-containing protein</fullName>
    </recommendedName>
</protein>
<accession>A0A7S3H189</accession>
<evidence type="ECO:0000256" key="2">
    <source>
        <dbReference type="SAM" id="MobiDB-lite"/>
    </source>
</evidence>
<dbReference type="EMBL" id="HBIC01022435">
    <property type="protein sequence ID" value="CAE0282355.1"/>
    <property type="molecule type" value="Transcribed_RNA"/>
</dbReference>
<dbReference type="Pfam" id="PF06337">
    <property type="entry name" value="DUSP"/>
    <property type="match status" value="1"/>
</dbReference>
<evidence type="ECO:0000259" key="3">
    <source>
        <dbReference type="PROSITE" id="PS51283"/>
    </source>
</evidence>
<evidence type="ECO:0000256" key="1">
    <source>
        <dbReference type="SAM" id="Coils"/>
    </source>
</evidence>
<dbReference type="Gene3D" id="3.30.2230.10">
    <property type="entry name" value="DUSP-like"/>
    <property type="match status" value="1"/>
</dbReference>
<feature type="domain" description="DUSP" evidence="3">
    <location>
        <begin position="37"/>
        <end position="149"/>
    </location>
</feature>
<feature type="region of interest" description="Disordered" evidence="2">
    <location>
        <begin position="217"/>
        <end position="252"/>
    </location>
</feature>
<reference evidence="4" key="1">
    <citation type="submission" date="2021-01" db="EMBL/GenBank/DDBJ databases">
        <authorList>
            <person name="Corre E."/>
            <person name="Pelletier E."/>
            <person name="Niang G."/>
            <person name="Scheremetjew M."/>
            <person name="Finn R."/>
            <person name="Kale V."/>
            <person name="Holt S."/>
            <person name="Cochrane G."/>
            <person name="Meng A."/>
            <person name="Brown T."/>
            <person name="Cohen L."/>
        </authorList>
    </citation>
    <scope>NUCLEOTIDE SEQUENCE</scope>
    <source>
        <strain evidence="4">CCAP 955/1</strain>
    </source>
</reference>
<dbReference type="AlphaFoldDB" id="A0A7S3H189"/>
<keyword evidence="1" id="KW-0175">Coiled coil</keyword>
<evidence type="ECO:0000313" key="4">
    <source>
        <dbReference type="EMBL" id="CAE0282355.1"/>
    </source>
</evidence>
<sequence length="362" mass="39901">MGSSESKSKEESDEGRVLDPFLIQWDANGHLRYGEAHKVDPGRQLVEIMELDYVDDVDGKKWYLIETAWLTAWLAYVHHDKDVAPAPGPCRNDRLIQWDILQNKYVGRPGLIMSSKNCAGDFRRISRETWQKFKEFYPESGPSITLEFYATMISAEETNIGQHFEVLDPPPAPVVTVSKTLKKKALKAAKAEEADRAAAEAAAKIKAELAKTPPAHVYLQDDEHESKASQSDASERDRNFSMNSSFSTVSGVGGVRNEPKVVSNLPNQPRNPMAEQFALRAVEAAQGDAYRASERASFAAENQTARHNQSFSGVQGLPPQMQPPRTASMSAMGSDKSFASATAPVGKTAQGSSVQEMYYAKD</sequence>
<gene>
    <name evidence="4" type="ORF">SELO1098_LOCUS11189</name>
</gene>
<dbReference type="SUPFAM" id="SSF143791">
    <property type="entry name" value="DUSP-like"/>
    <property type="match status" value="1"/>
</dbReference>
<organism evidence="4">
    <name type="scientific">Spumella elongata</name>
    <dbReference type="NCBI Taxonomy" id="89044"/>
    <lineage>
        <taxon>Eukaryota</taxon>
        <taxon>Sar</taxon>
        <taxon>Stramenopiles</taxon>
        <taxon>Ochrophyta</taxon>
        <taxon>Chrysophyceae</taxon>
        <taxon>Chromulinales</taxon>
        <taxon>Chromulinaceae</taxon>
        <taxon>Spumella</taxon>
    </lineage>
</organism>
<dbReference type="InterPro" id="IPR006615">
    <property type="entry name" value="Pept_C19_DUSP"/>
</dbReference>
<feature type="coiled-coil region" evidence="1">
    <location>
        <begin position="182"/>
        <end position="211"/>
    </location>
</feature>
<dbReference type="GO" id="GO:0004843">
    <property type="term" value="F:cysteine-type deubiquitinase activity"/>
    <property type="evidence" value="ECO:0007669"/>
    <property type="project" value="InterPro"/>
</dbReference>
<feature type="region of interest" description="Disordered" evidence="2">
    <location>
        <begin position="299"/>
        <end position="362"/>
    </location>
</feature>